<evidence type="ECO:0000313" key="11">
    <source>
        <dbReference type="Proteomes" id="UP000245119"/>
    </source>
</evidence>
<dbReference type="SUPFAM" id="SSF51658">
    <property type="entry name" value="Xylose isomerase-like"/>
    <property type="match status" value="1"/>
</dbReference>
<evidence type="ECO:0000256" key="3">
    <source>
        <dbReference type="ARBA" id="ARBA00022723"/>
    </source>
</evidence>
<dbReference type="GO" id="GO:0005634">
    <property type="term" value="C:nucleus"/>
    <property type="evidence" value="ECO:0007669"/>
    <property type="project" value="TreeGrafter"/>
</dbReference>
<evidence type="ECO:0000313" key="10">
    <source>
        <dbReference type="EMBL" id="PVD38812.1"/>
    </source>
</evidence>
<dbReference type="InterPro" id="IPR015019">
    <property type="entry name" value="LAMTOR3"/>
</dbReference>
<dbReference type="CDD" id="cd00019">
    <property type="entry name" value="AP2Ec"/>
    <property type="match status" value="1"/>
</dbReference>
<dbReference type="SMART" id="SM01278">
    <property type="entry name" value="MAPKK1_Int"/>
    <property type="match status" value="1"/>
</dbReference>
<name>A0A2T7PZG4_POMCA</name>
<accession>A0A2T7PZG4</accession>
<dbReference type="Pfam" id="PF01261">
    <property type="entry name" value="AP_endonuc_2"/>
    <property type="match status" value="1"/>
</dbReference>
<reference evidence="10 11" key="1">
    <citation type="submission" date="2018-04" db="EMBL/GenBank/DDBJ databases">
        <title>The genome of golden apple snail Pomacea canaliculata provides insight into stress tolerance and invasive adaptation.</title>
        <authorList>
            <person name="Liu C."/>
            <person name="Liu B."/>
            <person name="Ren Y."/>
            <person name="Zhang Y."/>
            <person name="Wang H."/>
            <person name="Li S."/>
            <person name="Jiang F."/>
            <person name="Yin L."/>
            <person name="Zhang G."/>
            <person name="Qian W."/>
            <person name="Fan W."/>
        </authorList>
    </citation>
    <scope>NUCLEOTIDE SEQUENCE [LARGE SCALE GENOMIC DNA]</scope>
    <source>
        <strain evidence="10">SZHN2017</strain>
        <tissue evidence="10">Muscle</tissue>
    </source>
</reference>
<dbReference type="InterPro" id="IPR018246">
    <property type="entry name" value="AP_endonuc_F2_Zn_BS"/>
</dbReference>
<feature type="region of interest" description="Disordered" evidence="8">
    <location>
        <begin position="195"/>
        <end position="221"/>
    </location>
</feature>
<dbReference type="InterPro" id="IPR013022">
    <property type="entry name" value="Xyl_isomerase-like_TIM-brl"/>
</dbReference>
<comment type="cofactor">
    <cofactor evidence="1">
        <name>Zn(2+)</name>
        <dbReference type="ChEBI" id="CHEBI:29105"/>
    </cofactor>
</comment>
<dbReference type="SMART" id="SM00518">
    <property type="entry name" value="AP2Ec"/>
    <property type="match status" value="1"/>
</dbReference>
<keyword evidence="4" id="KW-0227">DNA damage</keyword>
<dbReference type="GO" id="GO:0006284">
    <property type="term" value="P:base-excision repair"/>
    <property type="evidence" value="ECO:0007669"/>
    <property type="project" value="TreeGrafter"/>
</dbReference>
<dbReference type="Pfam" id="PF08923">
    <property type="entry name" value="MAPKK1_Int"/>
    <property type="match status" value="1"/>
</dbReference>
<dbReference type="InterPro" id="IPR001719">
    <property type="entry name" value="AP_endonuc_2"/>
</dbReference>
<dbReference type="PANTHER" id="PTHR21445">
    <property type="entry name" value="ENDONUCLEASE IV ENDODEOXYRIBONUCLEASE IV"/>
    <property type="match status" value="1"/>
</dbReference>
<feature type="domain" description="Xylose isomerase-like TIM barrel" evidence="9">
    <location>
        <begin position="371"/>
        <end position="624"/>
    </location>
</feature>
<dbReference type="AlphaFoldDB" id="A0A2T7PZG4"/>
<dbReference type="PANTHER" id="PTHR21445:SF0">
    <property type="entry name" value="APURINIC-APYRIMIDINIC ENDONUCLEASE"/>
    <property type="match status" value="1"/>
</dbReference>
<keyword evidence="11" id="KW-1185">Reference proteome</keyword>
<dbReference type="HAMAP" id="MF_00152">
    <property type="entry name" value="Nfo"/>
    <property type="match status" value="1"/>
</dbReference>
<comment type="similarity">
    <text evidence="2">Belongs to the AP endonuclease 2 family.</text>
</comment>
<comment type="caution">
    <text evidence="10">The sequence shown here is derived from an EMBL/GenBank/DDBJ whole genome shotgun (WGS) entry which is preliminary data.</text>
</comment>
<dbReference type="GO" id="GO:0032006">
    <property type="term" value="P:regulation of TOR signaling"/>
    <property type="evidence" value="ECO:0007669"/>
    <property type="project" value="InterPro"/>
</dbReference>
<dbReference type="EMBL" id="PZQS01000001">
    <property type="protein sequence ID" value="PVD38812.1"/>
    <property type="molecule type" value="Genomic_DNA"/>
</dbReference>
<dbReference type="Gene3D" id="3.30.450.30">
    <property type="entry name" value="Dynein light chain 2a, cytoplasmic"/>
    <property type="match status" value="1"/>
</dbReference>
<dbReference type="NCBIfam" id="TIGR00587">
    <property type="entry name" value="nfo"/>
    <property type="match status" value="1"/>
</dbReference>
<dbReference type="PROSITE" id="PS00730">
    <property type="entry name" value="AP_NUCLEASE_F2_2"/>
    <property type="match status" value="1"/>
</dbReference>
<dbReference type="FunFam" id="3.20.20.150:FF:000001">
    <property type="entry name" value="Probable endonuclease 4"/>
    <property type="match status" value="1"/>
</dbReference>
<dbReference type="InterPro" id="IPR036237">
    <property type="entry name" value="Xyl_isomerase-like_sf"/>
</dbReference>
<dbReference type="STRING" id="400727.A0A2T7PZG4"/>
<keyword evidence="7" id="KW-0234">DNA repair</keyword>
<evidence type="ECO:0000256" key="5">
    <source>
        <dbReference type="ARBA" id="ARBA00022801"/>
    </source>
</evidence>
<evidence type="ECO:0000256" key="6">
    <source>
        <dbReference type="ARBA" id="ARBA00022833"/>
    </source>
</evidence>
<dbReference type="PROSITE" id="PS00729">
    <property type="entry name" value="AP_NUCLEASE_F2_1"/>
    <property type="match status" value="1"/>
</dbReference>
<dbReference type="Proteomes" id="UP000245119">
    <property type="component" value="Linkage Group LG1"/>
</dbReference>
<dbReference type="GO" id="GO:0008270">
    <property type="term" value="F:zinc ion binding"/>
    <property type="evidence" value="ECO:0007669"/>
    <property type="project" value="InterPro"/>
</dbReference>
<evidence type="ECO:0000256" key="7">
    <source>
        <dbReference type="ARBA" id="ARBA00023204"/>
    </source>
</evidence>
<protein>
    <recommendedName>
        <fullName evidence="9">Xylose isomerase-like TIM barrel domain-containing protein</fullName>
    </recommendedName>
</protein>
<dbReference type="OrthoDB" id="7663182at2759"/>
<keyword evidence="3" id="KW-0479">Metal-binding</keyword>
<proteinExistence type="inferred from homology"/>
<dbReference type="GO" id="GO:0003906">
    <property type="term" value="F:DNA-(apurinic or apyrimidinic site) endonuclease activity"/>
    <property type="evidence" value="ECO:0007669"/>
    <property type="project" value="TreeGrafter"/>
</dbReference>
<gene>
    <name evidence="10" type="ORF">C0Q70_01435</name>
</gene>
<sequence>MTSDYAPLNLDSHGRRMEVVDAKVNEHLILFFNVNGLHAIVVSDREGVPILKVADQVAPELALRAAYLSTFGHMSDQASKIGMGNNLAIISIYDNLQVVQVNKNPLMVTFIADSESNTDCDAKAAQLPAMSKTSPTSEPLESKKTSAKLKKIRLNKKQADSNCHRSNGDSLQNFKIRNEDVNMRAQNGKTFIQNRKKEKSLSPKRKKSAVQSKSMSACKDEEDAISVQQKGLSFDDSCKVLLGESGKPMTRLRRKRLIHAARIREENKTLERDTKAKRVLKASIVRLSQDEGYSQSKEGKRRGVNSKKTKFEECQNDKHDFLLDTKTNIKKERALAEGCLDFESESVANSHIPGKLIGAHCSIAGGLHKAVEEAVSMGARAFGLFLKSQRSWTAKPLDSVAAAKFKEACTLHNFSPSSILPHGSYLLNCGSPSPETLEKSREALLDELQRCEALGLTLFNFHPGSTCGQISVGDCLDKIADCINWAHDQTKFVVTVIENMSCQGNTVGGHFEELRGIIDRVKDKSRIGVCLDTCHAFAAGFDLSTEKGYTQFVCDFDRIVGMKYLKAMHLNDSKGAVGCHLDRHENIGKGKIGLEGFKRFMVDPKFDGIPMILETPWGNYSEEIKLLNYMAASACK</sequence>
<keyword evidence="6" id="KW-0862">Zinc</keyword>
<evidence type="ECO:0000256" key="8">
    <source>
        <dbReference type="SAM" id="MobiDB-lite"/>
    </source>
</evidence>
<evidence type="ECO:0000256" key="1">
    <source>
        <dbReference type="ARBA" id="ARBA00001947"/>
    </source>
</evidence>
<organism evidence="10 11">
    <name type="scientific">Pomacea canaliculata</name>
    <name type="common">Golden apple snail</name>
    <dbReference type="NCBI Taxonomy" id="400727"/>
    <lineage>
        <taxon>Eukaryota</taxon>
        <taxon>Metazoa</taxon>
        <taxon>Spiralia</taxon>
        <taxon>Lophotrochozoa</taxon>
        <taxon>Mollusca</taxon>
        <taxon>Gastropoda</taxon>
        <taxon>Caenogastropoda</taxon>
        <taxon>Architaenioglossa</taxon>
        <taxon>Ampullarioidea</taxon>
        <taxon>Ampullariidae</taxon>
        <taxon>Pomacea</taxon>
    </lineage>
</organism>
<dbReference type="PROSITE" id="PS00731">
    <property type="entry name" value="AP_NUCLEASE_F2_3"/>
    <property type="match status" value="1"/>
</dbReference>
<dbReference type="GO" id="GO:0008081">
    <property type="term" value="F:phosphoric diester hydrolase activity"/>
    <property type="evidence" value="ECO:0007669"/>
    <property type="project" value="TreeGrafter"/>
</dbReference>
<evidence type="ECO:0000256" key="2">
    <source>
        <dbReference type="ARBA" id="ARBA00005340"/>
    </source>
</evidence>
<evidence type="ECO:0000256" key="4">
    <source>
        <dbReference type="ARBA" id="ARBA00022763"/>
    </source>
</evidence>
<keyword evidence="5" id="KW-0378">Hydrolase</keyword>
<dbReference type="PROSITE" id="PS51432">
    <property type="entry name" value="AP_NUCLEASE_F2_4"/>
    <property type="match status" value="1"/>
</dbReference>
<dbReference type="GO" id="GO:0005739">
    <property type="term" value="C:mitochondrion"/>
    <property type="evidence" value="ECO:0007669"/>
    <property type="project" value="TreeGrafter"/>
</dbReference>
<dbReference type="SUPFAM" id="SSF103196">
    <property type="entry name" value="Roadblock/LC7 domain"/>
    <property type="match status" value="1"/>
</dbReference>
<dbReference type="Gene3D" id="3.20.20.150">
    <property type="entry name" value="Divalent-metal-dependent TIM barrel enzymes"/>
    <property type="match status" value="1"/>
</dbReference>
<dbReference type="NCBIfam" id="NF002199">
    <property type="entry name" value="PRK01060.1-4"/>
    <property type="match status" value="1"/>
</dbReference>
<dbReference type="GO" id="GO:0003677">
    <property type="term" value="F:DNA binding"/>
    <property type="evidence" value="ECO:0007669"/>
    <property type="project" value="InterPro"/>
</dbReference>
<feature type="compositionally biased region" description="Basic residues" evidence="8">
    <location>
        <begin position="195"/>
        <end position="208"/>
    </location>
</feature>
<evidence type="ECO:0000259" key="9">
    <source>
        <dbReference type="Pfam" id="PF01261"/>
    </source>
</evidence>